<dbReference type="GO" id="GO:0016979">
    <property type="term" value="F:lipoate-protein ligase activity"/>
    <property type="evidence" value="ECO:0007669"/>
    <property type="project" value="UniProtKB-EC"/>
</dbReference>
<dbReference type="InterPro" id="IPR004143">
    <property type="entry name" value="BPL_LPL_catalytic"/>
</dbReference>
<name>A0AAI8FD05_MESHY</name>
<dbReference type="EC" id="6.3.1.20" evidence="3"/>
<dbReference type="PANTHER" id="PTHR12561:SF3">
    <property type="entry name" value="LIPOYLTRANSFERASE 1, MITOCHONDRIAL"/>
    <property type="match status" value="1"/>
</dbReference>
<comment type="pathway">
    <text evidence="2">Protein modification; protein lipoylation via exogenous pathway; protein N(6)-(lipoyl)lysine from lipoate: step 1/2.</text>
</comment>
<evidence type="ECO:0000259" key="8">
    <source>
        <dbReference type="PROSITE" id="PS51733"/>
    </source>
</evidence>
<comment type="catalytic activity">
    <reaction evidence="7">
        <text>L-lysyl-[lipoyl-carrier protein] + (R)-lipoate + ATP = N(6)-[(R)-lipoyl]-L-lysyl-[lipoyl-carrier protein] + AMP + diphosphate + H(+)</text>
        <dbReference type="Rhea" id="RHEA:49288"/>
        <dbReference type="Rhea" id="RHEA-COMP:10500"/>
        <dbReference type="Rhea" id="RHEA-COMP:10502"/>
        <dbReference type="ChEBI" id="CHEBI:15378"/>
        <dbReference type="ChEBI" id="CHEBI:29969"/>
        <dbReference type="ChEBI" id="CHEBI:30616"/>
        <dbReference type="ChEBI" id="CHEBI:33019"/>
        <dbReference type="ChEBI" id="CHEBI:83088"/>
        <dbReference type="ChEBI" id="CHEBI:83099"/>
        <dbReference type="ChEBI" id="CHEBI:456215"/>
        <dbReference type="EC" id="6.3.1.20"/>
    </reaction>
</comment>
<dbReference type="Proteomes" id="UP000009399">
    <property type="component" value="Chromosome"/>
</dbReference>
<dbReference type="GO" id="GO:0005524">
    <property type="term" value="F:ATP binding"/>
    <property type="evidence" value="ECO:0007669"/>
    <property type="project" value="UniProtKB-KW"/>
</dbReference>
<proteinExistence type="predicted"/>
<comment type="pathway">
    <text evidence="1">Protein modification; protein lipoylation via exogenous pathway; protein N(6)-(lipoyl)lysine from lipoate: step 2/2.</text>
</comment>
<evidence type="ECO:0000256" key="6">
    <source>
        <dbReference type="ARBA" id="ARBA00022840"/>
    </source>
</evidence>
<dbReference type="GO" id="GO:0017118">
    <property type="term" value="F:lipoyltransferase activity"/>
    <property type="evidence" value="ECO:0007669"/>
    <property type="project" value="TreeGrafter"/>
</dbReference>
<sequence>MYLLEAIRDGKRITSGSYALALQVWAMTHLDVQDDIIVFPYICDAHVQIGLFQNPVAEVNLDYVKENNMLIVRRDTGGGAIFIDQNSANFCFLIPNSHPFSSVLNNYPKFYEPIIKILKKFGLKEVQATGKNDLSVDQKKISGAAMKQTPNYVYAGYSLLYDIDFEGGMLKALNPNKKKIESKGIKSVRQRITKIKDYLNEQYRNLNILDFKDLIVKEFEQNPVFGKLKKLELTNEQWAQVDELVKNKYENWDWTFGQSPEYEFYRDQRFDIGTFGISLEFKNAKITKAKITGDFFAIKNIKLIEEVLIGAKLEREDLLARLEALNIESFFVKTISAKDIVELIMS</sequence>
<keyword evidence="5" id="KW-0547">Nucleotide-binding</keyword>
<dbReference type="KEGG" id="mhs:MOS_315"/>
<evidence type="ECO:0000313" key="10">
    <source>
        <dbReference type="Proteomes" id="UP000009399"/>
    </source>
</evidence>
<keyword evidence="4 9" id="KW-0436">Ligase</keyword>
<accession>A0AAI8FD05</accession>
<dbReference type="SUPFAM" id="SSF82649">
    <property type="entry name" value="SufE/NifU"/>
    <property type="match status" value="1"/>
</dbReference>
<dbReference type="PANTHER" id="PTHR12561">
    <property type="entry name" value="LIPOATE-PROTEIN LIGASE"/>
    <property type="match status" value="1"/>
</dbReference>
<dbReference type="NCBIfam" id="TIGR00545">
    <property type="entry name" value="lipoyltrans"/>
    <property type="match status" value="1"/>
</dbReference>
<dbReference type="SUPFAM" id="SSF55681">
    <property type="entry name" value="Class II aaRS and biotin synthetases"/>
    <property type="match status" value="1"/>
</dbReference>
<evidence type="ECO:0000256" key="2">
    <source>
        <dbReference type="ARBA" id="ARBA00005124"/>
    </source>
</evidence>
<dbReference type="CDD" id="cd16443">
    <property type="entry name" value="LplA"/>
    <property type="match status" value="1"/>
</dbReference>
<dbReference type="PROSITE" id="PS51733">
    <property type="entry name" value="BPL_LPL_CATALYTIC"/>
    <property type="match status" value="1"/>
</dbReference>
<dbReference type="EMBL" id="CP003914">
    <property type="protein sequence ID" value="AFX74242.1"/>
    <property type="molecule type" value="Genomic_DNA"/>
</dbReference>
<dbReference type="InterPro" id="IPR019491">
    <property type="entry name" value="Lipoate_protein_ligase_C"/>
</dbReference>
<dbReference type="AlphaFoldDB" id="A0AAI8FD05"/>
<keyword evidence="6" id="KW-0067">ATP-binding</keyword>
<dbReference type="Pfam" id="PF21948">
    <property type="entry name" value="LplA-B_cat"/>
    <property type="match status" value="1"/>
</dbReference>
<dbReference type="GeneID" id="93248432"/>
<feature type="domain" description="BPL/LPL catalytic" evidence="8">
    <location>
        <begin position="31"/>
        <end position="207"/>
    </location>
</feature>
<dbReference type="GO" id="GO:0005737">
    <property type="term" value="C:cytoplasm"/>
    <property type="evidence" value="ECO:0007669"/>
    <property type="project" value="TreeGrafter"/>
</dbReference>
<dbReference type="Gene3D" id="3.30.930.10">
    <property type="entry name" value="Bira Bifunctional Protein, Domain 2"/>
    <property type="match status" value="1"/>
</dbReference>
<dbReference type="Pfam" id="PF10437">
    <property type="entry name" value="Lip_prot_lig_C"/>
    <property type="match status" value="1"/>
</dbReference>
<dbReference type="RefSeq" id="WP_014582541.1">
    <property type="nucleotide sequence ID" value="NC_019552.1"/>
</dbReference>
<evidence type="ECO:0000256" key="5">
    <source>
        <dbReference type="ARBA" id="ARBA00022741"/>
    </source>
</evidence>
<organism evidence="9 10">
    <name type="scientific">Mesomycoplasma hyorhinis SK76</name>
    <dbReference type="NCBI Taxonomy" id="1118964"/>
    <lineage>
        <taxon>Bacteria</taxon>
        <taxon>Bacillati</taxon>
        <taxon>Mycoplasmatota</taxon>
        <taxon>Mycoplasmoidales</taxon>
        <taxon>Metamycoplasmataceae</taxon>
        <taxon>Mesomycoplasma</taxon>
    </lineage>
</organism>
<evidence type="ECO:0000256" key="3">
    <source>
        <dbReference type="ARBA" id="ARBA00012367"/>
    </source>
</evidence>
<evidence type="ECO:0000313" key="9">
    <source>
        <dbReference type="EMBL" id="AFX74242.1"/>
    </source>
</evidence>
<evidence type="ECO:0000256" key="4">
    <source>
        <dbReference type="ARBA" id="ARBA00022598"/>
    </source>
</evidence>
<reference evidence="9 10" key="1">
    <citation type="journal article" date="2013" name="Genome Announc.">
        <title>Complete Genome Sequence of Mycoplasma hyorhinis Strain SK76.</title>
        <authorList>
            <person name="Goodison S."/>
            <person name="Urquidi V."/>
            <person name="Kumar D."/>
            <person name="Reyes L."/>
            <person name="Rosser C.J."/>
        </authorList>
    </citation>
    <scope>NUCLEOTIDE SEQUENCE [LARGE SCALE GENOMIC DNA]</scope>
    <source>
        <strain evidence="9 10">SK76</strain>
    </source>
</reference>
<dbReference type="Gene3D" id="3.30.390.50">
    <property type="entry name" value="CO dehydrogenase flavoprotein, C-terminal domain"/>
    <property type="match status" value="1"/>
</dbReference>
<dbReference type="InterPro" id="IPR045864">
    <property type="entry name" value="aa-tRNA-synth_II/BPL/LPL"/>
</dbReference>
<evidence type="ECO:0000256" key="1">
    <source>
        <dbReference type="ARBA" id="ARBA00005085"/>
    </source>
</evidence>
<gene>
    <name evidence="9" type="ORF">MOS_315</name>
</gene>
<evidence type="ECO:0000256" key="7">
    <source>
        <dbReference type="ARBA" id="ARBA00048037"/>
    </source>
</evidence>
<protein>
    <recommendedName>
        <fullName evidence="3">lipoate--protein ligase</fullName>
        <ecNumber evidence="3">6.3.1.20</ecNumber>
    </recommendedName>
</protein>
<dbReference type="GO" id="GO:0009249">
    <property type="term" value="P:protein lipoylation"/>
    <property type="evidence" value="ECO:0007669"/>
    <property type="project" value="InterPro"/>
</dbReference>
<dbReference type="InterPro" id="IPR004562">
    <property type="entry name" value="LipoylTrfase_LipoateP_Ligase"/>
</dbReference>